<dbReference type="Pfam" id="PF00106">
    <property type="entry name" value="adh_short"/>
    <property type="match status" value="1"/>
</dbReference>
<dbReference type="PANTHER" id="PTHR45458:SF3">
    <property type="entry name" value="CHAIN DEHYDROGENASE (ATSC), PUTATIVE-RELATED"/>
    <property type="match status" value="1"/>
</dbReference>
<dbReference type="EMBL" id="DF977511">
    <property type="protein sequence ID" value="GAP92127.2"/>
    <property type="molecule type" value="Genomic_DNA"/>
</dbReference>
<organism evidence="2">
    <name type="scientific">Rosellinia necatrix</name>
    <name type="common">White root-rot fungus</name>
    <dbReference type="NCBI Taxonomy" id="77044"/>
    <lineage>
        <taxon>Eukaryota</taxon>
        <taxon>Fungi</taxon>
        <taxon>Dikarya</taxon>
        <taxon>Ascomycota</taxon>
        <taxon>Pezizomycotina</taxon>
        <taxon>Sordariomycetes</taxon>
        <taxon>Xylariomycetidae</taxon>
        <taxon>Xylariales</taxon>
        <taxon>Xylariaceae</taxon>
        <taxon>Rosellinia</taxon>
    </lineage>
</organism>
<dbReference type="PRINTS" id="PR00081">
    <property type="entry name" value="GDHRDH"/>
</dbReference>
<dbReference type="GO" id="GO:0016616">
    <property type="term" value="F:oxidoreductase activity, acting on the CH-OH group of donors, NAD or NADP as acceptor"/>
    <property type="evidence" value="ECO:0007669"/>
    <property type="project" value="TreeGrafter"/>
</dbReference>
<dbReference type="InterPro" id="IPR036291">
    <property type="entry name" value="NAD(P)-bd_dom_sf"/>
</dbReference>
<evidence type="ECO:0000313" key="3">
    <source>
        <dbReference type="Proteomes" id="UP000054516"/>
    </source>
</evidence>
<dbReference type="InterPro" id="IPR052184">
    <property type="entry name" value="SDR_enzymes"/>
</dbReference>
<protein>
    <submittedName>
        <fullName evidence="2">Putative short chain dehydrogenase</fullName>
    </submittedName>
</protein>
<accession>A0A1W2TU50</accession>
<dbReference type="InterPro" id="IPR002347">
    <property type="entry name" value="SDR_fam"/>
</dbReference>
<proteinExistence type="predicted"/>
<dbReference type="Gene3D" id="3.40.50.720">
    <property type="entry name" value="NAD(P)-binding Rossmann-like Domain"/>
    <property type="match status" value="1"/>
</dbReference>
<dbReference type="AlphaFoldDB" id="A0A1W2TU50"/>
<dbReference type="OMA" id="GPDNTED"/>
<dbReference type="Proteomes" id="UP000054516">
    <property type="component" value="Unassembled WGS sequence"/>
</dbReference>
<dbReference type="InterPro" id="IPR020904">
    <property type="entry name" value="Sc_DH/Rdtase_CS"/>
</dbReference>
<keyword evidence="3" id="KW-1185">Reference proteome</keyword>
<gene>
    <name evidence="2" type="ORF">SAMD00023353_6600010</name>
</gene>
<sequence>MPSYLITGVSKGLGFEFLRQLSSDERNTIIGLVRDSPATQKKVQEELGGRANIHILHGDLDNYESLQKAAEDAASITGGSLDYLIANASRISYWDSYDPIGVLLQQDRKRLEVELTKHYQTTVIGNINLYGLFMPLVLKGTVKKVVAISTGISDLSMINQLQLEASPLYAIAKAGMNVMTAKFSAQYKKDGVLFMSICPGTVDVGHNRDMTPEQMATMHVLMAKFKSYAPHFERQATAEESVRDVISVWDRASIERGDAGQFVSHLGTKQWL</sequence>
<dbReference type="PANTHER" id="PTHR45458">
    <property type="entry name" value="SHORT-CHAIN DEHYDROGENASE/REDUCTASE SDR"/>
    <property type="match status" value="1"/>
</dbReference>
<dbReference type="PROSITE" id="PS00061">
    <property type="entry name" value="ADH_SHORT"/>
    <property type="match status" value="1"/>
</dbReference>
<evidence type="ECO:0000313" key="2">
    <source>
        <dbReference type="EMBL" id="GAP92127.2"/>
    </source>
</evidence>
<name>A0A1W2TU50_ROSNE</name>
<dbReference type="OrthoDB" id="7289984at2759"/>
<dbReference type="SUPFAM" id="SSF51735">
    <property type="entry name" value="NAD(P)-binding Rossmann-fold domains"/>
    <property type="match status" value="1"/>
</dbReference>
<keyword evidence="1" id="KW-0521">NADP</keyword>
<reference evidence="2" key="1">
    <citation type="submission" date="2016-03" db="EMBL/GenBank/DDBJ databases">
        <title>Draft genome sequence of Rosellinia necatrix.</title>
        <authorList>
            <person name="Kanematsu S."/>
        </authorList>
    </citation>
    <scope>NUCLEOTIDE SEQUENCE [LARGE SCALE GENOMIC DNA]</scope>
    <source>
        <strain evidence="2">W97</strain>
    </source>
</reference>
<evidence type="ECO:0000256" key="1">
    <source>
        <dbReference type="ARBA" id="ARBA00022857"/>
    </source>
</evidence>